<evidence type="ECO:0000313" key="4">
    <source>
        <dbReference type="Proteomes" id="UP001159363"/>
    </source>
</evidence>
<dbReference type="Gene3D" id="3.40.50.300">
    <property type="entry name" value="P-loop containing nucleotide triphosphate hydrolases"/>
    <property type="match status" value="1"/>
</dbReference>
<dbReference type="Proteomes" id="UP001159363">
    <property type="component" value="Chromosome 10"/>
</dbReference>
<evidence type="ECO:0000256" key="1">
    <source>
        <dbReference type="RuleBase" id="RU363044"/>
    </source>
</evidence>
<comment type="caution">
    <text evidence="3">The sequence shown here is derived from an EMBL/GenBank/DDBJ whole genome shotgun (WGS) entry which is preliminary data.</text>
</comment>
<gene>
    <name evidence="3" type="ORF">PR048_026934</name>
</gene>
<comment type="similarity">
    <text evidence="1">Belongs to the helicase family.</text>
</comment>
<protein>
    <recommendedName>
        <fullName evidence="1">ATP-dependent DNA helicase</fullName>
        <ecNumber evidence="1">5.6.2.3</ecNumber>
    </recommendedName>
</protein>
<keyword evidence="1" id="KW-0233">DNA recombination</keyword>
<dbReference type="EC" id="5.6.2.3" evidence="1"/>
<keyword evidence="1" id="KW-0547">Nucleotide-binding</keyword>
<keyword evidence="1" id="KW-0378">Hydrolase</keyword>
<keyword evidence="1" id="KW-0227">DNA damage</keyword>
<proteinExistence type="inferred from homology"/>
<feature type="domain" description="DNA helicase Pif1-like DEAD-box helicase" evidence="2">
    <location>
        <begin position="39"/>
        <end position="128"/>
    </location>
</feature>
<evidence type="ECO:0000313" key="3">
    <source>
        <dbReference type="EMBL" id="KAJ8873300.1"/>
    </source>
</evidence>
<dbReference type="EMBL" id="JARBHB010000011">
    <property type="protein sequence ID" value="KAJ8873300.1"/>
    <property type="molecule type" value="Genomic_DNA"/>
</dbReference>
<organism evidence="3 4">
    <name type="scientific">Dryococelus australis</name>
    <dbReference type="NCBI Taxonomy" id="614101"/>
    <lineage>
        <taxon>Eukaryota</taxon>
        <taxon>Metazoa</taxon>
        <taxon>Ecdysozoa</taxon>
        <taxon>Arthropoda</taxon>
        <taxon>Hexapoda</taxon>
        <taxon>Insecta</taxon>
        <taxon>Pterygota</taxon>
        <taxon>Neoptera</taxon>
        <taxon>Polyneoptera</taxon>
        <taxon>Phasmatodea</taxon>
        <taxon>Verophasmatodea</taxon>
        <taxon>Anareolatae</taxon>
        <taxon>Phasmatidae</taxon>
        <taxon>Eurycanthinae</taxon>
        <taxon>Dryococelus</taxon>
    </lineage>
</organism>
<accession>A0ABQ9GMP8</accession>
<reference evidence="3 4" key="1">
    <citation type="submission" date="2023-02" db="EMBL/GenBank/DDBJ databases">
        <title>LHISI_Scaffold_Assembly.</title>
        <authorList>
            <person name="Stuart O.P."/>
            <person name="Cleave R."/>
            <person name="Magrath M.J.L."/>
            <person name="Mikheyev A.S."/>
        </authorList>
    </citation>
    <scope>NUCLEOTIDE SEQUENCE [LARGE SCALE GENOMIC DNA]</scope>
    <source>
        <strain evidence="3">Daus_M_001</strain>
        <tissue evidence="3">Leg muscle</tissue>
    </source>
</reference>
<dbReference type="InterPro" id="IPR010285">
    <property type="entry name" value="DNA_helicase_pif1-like_DEAD"/>
</dbReference>
<comment type="cofactor">
    <cofactor evidence="1">
        <name>Mg(2+)</name>
        <dbReference type="ChEBI" id="CHEBI:18420"/>
    </cofactor>
</comment>
<keyword evidence="4" id="KW-1185">Reference proteome</keyword>
<keyword evidence="1" id="KW-0067">ATP-binding</keyword>
<dbReference type="PANTHER" id="PTHR10492:SF57">
    <property type="entry name" value="ATP-DEPENDENT DNA HELICASE"/>
    <property type="match status" value="1"/>
</dbReference>
<dbReference type="SUPFAM" id="SSF52540">
    <property type="entry name" value="P-loop containing nucleoside triphosphate hydrolases"/>
    <property type="match status" value="1"/>
</dbReference>
<comment type="catalytic activity">
    <reaction evidence="1">
        <text>ATP + H2O = ADP + phosphate + H(+)</text>
        <dbReference type="Rhea" id="RHEA:13065"/>
        <dbReference type="ChEBI" id="CHEBI:15377"/>
        <dbReference type="ChEBI" id="CHEBI:15378"/>
        <dbReference type="ChEBI" id="CHEBI:30616"/>
        <dbReference type="ChEBI" id="CHEBI:43474"/>
        <dbReference type="ChEBI" id="CHEBI:456216"/>
        <dbReference type="EC" id="5.6.2.3"/>
    </reaction>
</comment>
<dbReference type="PANTHER" id="PTHR10492">
    <property type="match status" value="1"/>
</dbReference>
<name>A0ABQ9GMP8_9NEOP</name>
<keyword evidence="1" id="KW-0234">DNA repair</keyword>
<sequence length="142" mass="15300">MCLMMSNKVLSQLGMAASNRPMHDGFNQEESVRINLQPLNQQQSYVFDTLMKVVNDETGGIYFLDAPGGTGKIFLSSLILATIRSHNEIALALASSGIAAALLEGGRTAHSALKLPLDMQSKRNSDLQHFEGLCNGKGFAAM</sequence>
<dbReference type="Pfam" id="PF05970">
    <property type="entry name" value="PIF1"/>
    <property type="match status" value="1"/>
</dbReference>
<dbReference type="InterPro" id="IPR027417">
    <property type="entry name" value="P-loop_NTPase"/>
</dbReference>
<keyword evidence="1" id="KW-0347">Helicase</keyword>
<evidence type="ECO:0000259" key="2">
    <source>
        <dbReference type="Pfam" id="PF05970"/>
    </source>
</evidence>